<feature type="coiled-coil region" evidence="1">
    <location>
        <begin position="296"/>
        <end position="358"/>
    </location>
</feature>
<accession>A0AAN9YKA1</accession>
<protein>
    <submittedName>
        <fullName evidence="2">Uncharacterized protein</fullName>
    </submittedName>
</protein>
<proteinExistence type="predicted"/>
<keyword evidence="1" id="KW-0175">Coiled coil</keyword>
<evidence type="ECO:0000313" key="2">
    <source>
        <dbReference type="EMBL" id="KAK7748263.1"/>
    </source>
</evidence>
<evidence type="ECO:0000313" key="3">
    <source>
        <dbReference type="Proteomes" id="UP001320420"/>
    </source>
</evidence>
<name>A0AAN9YKA1_9PEZI</name>
<comment type="caution">
    <text evidence="2">The sequence shown here is derived from an EMBL/GenBank/DDBJ whole genome shotgun (WGS) entry which is preliminary data.</text>
</comment>
<organism evidence="2 3">
    <name type="scientific">Diatrype stigma</name>
    <dbReference type="NCBI Taxonomy" id="117547"/>
    <lineage>
        <taxon>Eukaryota</taxon>
        <taxon>Fungi</taxon>
        <taxon>Dikarya</taxon>
        <taxon>Ascomycota</taxon>
        <taxon>Pezizomycotina</taxon>
        <taxon>Sordariomycetes</taxon>
        <taxon>Xylariomycetidae</taxon>
        <taxon>Xylariales</taxon>
        <taxon>Diatrypaceae</taxon>
        <taxon>Diatrype</taxon>
    </lineage>
</organism>
<gene>
    <name evidence="2" type="ORF">SLS62_008815</name>
</gene>
<reference evidence="2 3" key="1">
    <citation type="submission" date="2024-02" db="EMBL/GenBank/DDBJ databases">
        <title>De novo assembly and annotation of 12 fungi associated with fruit tree decline syndrome in Ontario, Canada.</title>
        <authorList>
            <person name="Sulman M."/>
            <person name="Ellouze W."/>
            <person name="Ilyukhin E."/>
        </authorList>
    </citation>
    <scope>NUCLEOTIDE SEQUENCE [LARGE SCALE GENOMIC DNA]</scope>
    <source>
        <strain evidence="2 3">M11/M66-122</strain>
    </source>
</reference>
<dbReference type="AlphaFoldDB" id="A0AAN9YKA1"/>
<sequence>MDPSLQPMKSAELPIMPESVKTLVSMIDEGNTMDEIYYTLCKSDMVKSVADPNNWIGGNELRLLFHTLSRQFLRSVLMKTLGPDLHDKSNQEANWERVFHTEGPGCYVCFIHVNGRSGKFLSGTEIQQLISLLRTYAEAVDLYQRLGHDDPYISSQELEGRERAIYLEAMAVDDALRSKPKWTAPDFNSFQPRFASSTKAHMSENISLLISMLKKRCSPDVDADVRQRQSPLLVGSSGSMARRVEDHKNGSLVGSPPIWGLLVSCLRIMLPASFSDGSTHVFVNTPWTLENIQQSLDARQLRADRASARRREMREELIEGIEALESAVEELKNTCKELDEAKAKYKELVKDATAMLARRQG</sequence>
<dbReference type="Proteomes" id="UP001320420">
    <property type="component" value="Unassembled WGS sequence"/>
</dbReference>
<evidence type="ECO:0000256" key="1">
    <source>
        <dbReference type="SAM" id="Coils"/>
    </source>
</evidence>
<dbReference type="EMBL" id="JAKJXP020000085">
    <property type="protein sequence ID" value="KAK7748263.1"/>
    <property type="molecule type" value="Genomic_DNA"/>
</dbReference>
<keyword evidence="3" id="KW-1185">Reference proteome</keyword>